<proteinExistence type="predicted"/>
<evidence type="ECO:0000313" key="2">
    <source>
        <dbReference type="Proteomes" id="UP000233837"/>
    </source>
</evidence>
<keyword evidence="2" id="KW-1185">Reference proteome</keyword>
<dbReference type="EMBL" id="KZ501905">
    <property type="protein sequence ID" value="PKU86902.1"/>
    <property type="molecule type" value="Genomic_DNA"/>
</dbReference>
<reference evidence="1 2" key="1">
    <citation type="journal article" date="2016" name="Sci. Rep.">
        <title>The Dendrobium catenatum Lindl. genome sequence provides insights into polysaccharide synthase, floral development and adaptive evolution.</title>
        <authorList>
            <person name="Zhang G.Q."/>
            <person name="Xu Q."/>
            <person name="Bian C."/>
            <person name="Tsai W.C."/>
            <person name="Yeh C.M."/>
            <person name="Liu K.W."/>
            <person name="Yoshida K."/>
            <person name="Zhang L.S."/>
            <person name="Chang S.B."/>
            <person name="Chen F."/>
            <person name="Shi Y."/>
            <person name="Su Y.Y."/>
            <person name="Zhang Y.Q."/>
            <person name="Chen L.J."/>
            <person name="Yin Y."/>
            <person name="Lin M."/>
            <person name="Huang H."/>
            <person name="Deng H."/>
            <person name="Wang Z.W."/>
            <person name="Zhu S.L."/>
            <person name="Zhao X."/>
            <person name="Deng C."/>
            <person name="Niu S.C."/>
            <person name="Huang J."/>
            <person name="Wang M."/>
            <person name="Liu G.H."/>
            <person name="Yang H.J."/>
            <person name="Xiao X.J."/>
            <person name="Hsiao Y.Y."/>
            <person name="Wu W.L."/>
            <person name="Chen Y.Y."/>
            <person name="Mitsuda N."/>
            <person name="Ohme-Takagi M."/>
            <person name="Luo Y.B."/>
            <person name="Van de Peer Y."/>
            <person name="Liu Z.J."/>
        </authorList>
    </citation>
    <scope>NUCLEOTIDE SEQUENCE [LARGE SCALE GENOMIC DNA]</scope>
    <source>
        <tissue evidence="1">The whole plant</tissue>
    </source>
</reference>
<name>A0A2I0XG67_9ASPA</name>
<evidence type="ECO:0008006" key="3">
    <source>
        <dbReference type="Google" id="ProtNLM"/>
    </source>
</evidence>
<accession>A0A2I0XG67</accession>
<evidence type="ECO:0000313" key="1">
    <source>
        <dbReference type="EMBL" id="PKU86902.1"/>
    </source>
</evidence>
<dbReference type="AlphaFoldDB" id="A0A2I0XG67"/>
<protein>
    <recommendedName>
        <fullName evidence="3">Protein FAR1-RELATED SEQUENCE</fullName>
    </recommendedName>
</protein>
<reference evidence="1 2" key="2">
    <citation type="journal article" date="2017" name="Nature">
        <title>The Apostasia genome and the evolution of orchids.</title>
        <authorList>
            <person name="Zhang G.Q."/>
            <person name="Liu K.W."/>
            <person name="Li Z."/>
            <person name="Lohaus R."/>
            <person name="Hsiao Y.Y."/>
            <person name="Niu S.C."/>
            <person name="Wang J.Y."/>
            <person name="Lin Y.C."/>
            <person name="Xu Q."/>
            <person name="Chen L.J."/>
            <person name="Yoshida K."/>
            <person name="Fujiwara S."/>
            <person name="Wang Z.W."/>
            <person name="Zhang Y.Q."/>
            <person name="Mitsuda N."/>
            <person name="Wang M."/>
            <person name="Liu G.H."/>
            <person name="Pecoraro L."/>
            <person name="Huang H.X."/>
            <person name="Xiao X.J."/>
            <person name="Lin M."/>
            <person name="Wu X.Y."/>
            <person name="Wu W.L."/>
            <person name="Chen Y.Y."/>
            <person name="Chang S.B."/>
            <person name="Sakamoto S."/>
            <person name="Ohme-Takagi M."/>
            <person name="Yagi M."/>
            <person name="Zeng S.J."/>
            <person name="Shen C.Y."/>
            <person name="Yeh C.M."/>
            <person name="Luo Y.B."/>
            <person name="Tsai W.C."/>
            <person name="Van de Peer Y."/>
            <person name="Liu Z.J."/>
        </authorList>
    </citation>
    <scope>NUCLEOTIDE SEQUENCE [LARGE SCALE GENOMIC DNA]</scope>
    <source>
        <tissue evidence="1">The whole plant</tissue>
    </source>
</reference>
<organism evidence="1 2">
    <name type="scientific">Dendrobium catenatum</name>
    <dbReference type="NCBI Taxonomy" id="906689"/>
    <lineage>
        <taxon>Eukaryota</taxon>
        <taxon>Viridiplantae</taxon>
        <taxon>Streptophyta</taxon>
        <taxon>Embryophyta</taxon>
        <taxon>Tracheophyta</taxon>
        <taxon>Spermatophyta</taxon>
        <taxon>Magnoliopsida</taxon>
        <taxon>Liliopsida</taxon>
        <taxon>Asparagales</taxon>
        <taxon>Orchidaceae</taxon>
        <taxon>Epidendroideae</taxon>
        <taxon>Malaxideae</taxon>
        <taxon>Dendrobiinae</taxon>
        <taxon>Dendrobium</taxon>
    </lineage>
</organism>
<sequence>MSIDFISRDSSKFLVNYTENKDQYSPWVIDFIATEGSIQCTYKKFEMMGLLCSHFMRVLRKLDIVKISEKYLML</sequence>
<gene>
    <name evidence="1" type="ORF">MA16_Dca022142</name>
</gene>
<dbReference type="Proteomes" id="UP000233837">
    <property type="component" value="Unassembled WGS sequence"/>
</dbReference>